<dbReference type="InterPro" id="IPR001296">
    <property type="entry name" value="Glyco_trans_1"/>
</dbReference>
<comment type="caution">
    <text evidence="3">The sequence shown here is derived from an EMBL/GenBank/DDBJ whole genome shotgun (WGS) entry which is preliminary data.</text>
</comment>
<dbReference type="CDD" id="cd03801">
    <property type="entry name" value="GT4_PimA-like"/>
    <property type="match status" value="1"/>
</dbReference>
<name>A0ABW6BBD5_9SPHI</name>
<dbReference type="Pfam" id="PF00534">
    <property type="entry name" value="Glycos_transf_1"/>
    <property type="match status" value="1"/>
</dbReference>
<evidence type="ECO:0000259" key="1">
    <source>
        <dbReference type="Pfam" id="PF00534"/>
    </source>
</evidence>
<organism evidence="3 4">
    <name type="scientific">Olivibacter jilunii</name>
    <dbReference type="NCBI Taxonomy" id="985016"/>
    <lineage>
        <taxon>Bacteria</taxon>
        <taxon>Pseudomonadati</taxon>
        <taxon>Bacteroidota</taxon>
        <taxon>Sphingobacteriia</taxon>
        <taxon>Sphingobacteriales</taxon>
        <taxon>Sphingobacteriaceae</taxon>
        <taxon>Olivibacter</taxon>
    </lineage>
</organism>
<gene>
    <name evidence="3" type="ORF">ACFS6J_26370</name>
</gene>
<dbReference type="RefSeq" id="WP_377613330.1">
    <property type="nucleotide sequence ID" value="NZ_JBHUPA010000029.1"/>
</dbReference>
<evidence type="ECO:0000313" key="4">
    <source>
        <dbReference type="Proteomes" id="UP001597560"/>
    </source>
</evidence>
<keyword evidence="3" id="KW-0808">Transferase</keyword>
<dbReference type="InterPro" id="IPR028098">
    <property type="entry name" value="Glyco_trans_4-like_N"/>
</dbReference>
<evidence type="ECO:0000313" key="3">
    <source>
        <dbReference type="EMBL" id="MFD2965354.1"/>
    </source>
</evidence>
<dbReference type="Gene3D" id="3.40.50.2000">
    <property type="entry name" value="Glycogen Phosphorylase B"/>
    <property type="match status" value="2"/>
</dbReference>
<dbReference type="PANTHER" id="PTHR12526">
    <property type="entry name" value="GLYCOSYLTRANSFERASE"/>
    <property type="match status" value="1"/>
</dbReference>
<keyword evidence="4" id="KW-1185">Reference proteome</keyword>
<keyword evidence="3" id="KW-0328">Glycosyltransferase</keyword>
<sequence length="368" mass="41039">MKIIQVIPSLSRGGAERFVVDLSNGLANRKGIEVILISLYDNSNEATFLRDIDARVSYFSLGKKSGVDLRIFGKLSKLVKKLQPSVIHAHLGAMEYIIPIKFSSPDIKLLFTVHNEADKECPGPQSIIKRVRKYLFTKKYIHPVVISNESARSFAQFYGIATYTLIENGSPPIQKSSDFESLRQTYQTQGYDYLLVNIARLNPPKNQGLLIEAVNYINRTQQIRLKLLIVGEVQDKTYFSQLQSLVIDDSIEFVGGKSNIGDYLSVANFFCLSSMYEGMPISLIEALSCGCIPIVTAVGGIVNMVTEGKTGFLSQGLQVENYVNALSRALAADNKEEISQQAIKTFEERFHIQGTVEKYLTLFKAKVV</sequence>
<accession>A0ABW6BBD5</accession>
<feature type="domain" description="Glycosyl transferase family 1" evidence="1">
    <location>
        <begin position="180"/>
        <end position="337"/>
    </location>
</feature>
<dbReference type="Pfam" id="PF13439">
    <property type="entry name" value="Glyco_transf_4"/>
    <property type="match status" value="1"/>
</dbReference>
<proteinExistence type="predicted"/>
<reference evidence="4" key="1">
    <citation type="journal article" date="2019" name="Int. J. Syst. Evol. Microbiol.">
        <title>The Global Catalogue of Microorganisms (GCM) 10K type strain sequencing project: providing services to taxonomists for standard genome sequencing and annotation.</title>
        <authorList>
            <consortium name="The Broad Institute Genomics Platform"/>
            <consortium name="The Broad Institute Genome Sequencing Center for Infectious Disease"/>
            <person name="Wu L."/>
            <person name="Ma J."/>
        </authorList>
    </citation>
    <scope>NUCLEOTIDE SEQUENCE [LARGE SCALE GENOMIC DNA]</scope>
    <source>
        <strain evidence="4">KCTC 23098</strain>
    </source>
</reference>
<dbReference type="EMBL" id="JBHUPA010000029">
    <property type="protein sequence ID" value="MFD2965354.1"/>
    <property type="molecule type" value="Genomic_DNA"/>
</dbReference>
<dbReference type="GO" id="GO:0016757">
    <property type="term" value="F:glycosyltransferase activity"/>
    <property type="evidence" value="ECO:0007669"/>
    <property type="project" value="UniProtKB-KW"/>
</dbReference>
<dbReference type="SUPFAM" id="SSF53756">
    <property type="entry name" value="UDP-Glycosyltransferase/glycogen phosphorylase"/>
    <property type="match status" value="1"/>
</dbReference>
<feature type="domain" description="Glycosyltransferase subfamily 4-like N-terminal" evidence="2">
    <location>
        <begin position="13"/>
        <end position="169"/>
    </location>
</feature>
<dbReference type="EC" id="2.4.-.-" evidence="3"/>
<protein>
    <submittedName>
        <fullName evidence="3">Glycosyltransferase family 4 protein</fullName>
        <ecNumber evidence="3">2.4.-.-</ecNumber>
    </submittedName>
</protein>
<evidence type="ECO:0000259" key="2">
    <source>
        <dbReference type="Pfam" id="PF13439"/>
    </source>
</evidence>
<dbReference type="Proteomes" id="UP001597560">
    <property type="component" value="Unassembled WGS sequence"/>
</dbReference>